<comment type="caution">
    <text evidence="1">The sequence shown here is derived from an EMBL/GenBank/DDBJ whole genome shotgun (WGS) entry which is preliminary data.</text>
</comment>
<reference evidence="1" key="1">
    <citation type="submission" date="2021-06" db="EMBL/GenBank/DDBJ databases">
        <authorList>
            <person name="Kallberg Y."/>
            <person name="Tangrot J."/>
            <person name="Rosling A."/>
        </authorList>
    </citation>
    <scope>NUCLEOTIDE SEQUENCE</scope>
    <source>
        <strain evidence="1">BR232B</strain>
    </source>
</reference>
<evidence type="ECO:0000313" key="2">
    <source>
        <dbReference type="Proteomes" id="UP000789739"/>
    </source>
</evidence>
<organism evidence="1 2">
    <name type="scientific">Paraglomus brasilianum</name>
    <dbReference type="NCBI Taxonomy" id="144538"/>
    <lineage>
        <taxon>Eukaryota</taxon>
        <taxon>Fungi</taxon>
        <taxon>Fungi incertae sedis</taxon>
        <taxon>Mucoromycota</taxon>
        <taxon>Glomeromycotina</taxon>
        <taxon>Glomeromycetes</taxon>
        <taxon>Paraglomerales</taxon>
        <taxon>Paraglomeraceae</taxon>
        <taxon>Paraglomus</taxon>
    </lineage>
</organism>
<protein>
    <submittedName>
        <fullName evidence="1">11034_t:CDS:1</fullName>
    </submittedName>
</protein>
<dbReference type="EMBL" id="CAJVPI010003971">
    <property type="protein sequence ID" value="CAG8663963.1"/>
    <property type="molecule type" value="Genomic_DNA"/>
</dbReference>
<name>A0A9N9H815_9GLOM</name>
<evidence type="ECO:0000313" key="1">
    <source>
        <dbReference type="EMBL" id="CAG8663963.1"/>
    </source>
</evidence>
<accession>A0A9N9H815</accession>
<gene>
    <name evidence="1" type="ORF">PBRASI_LOCUS10940</name>
</gene>
<sequence length="80" mass="9278">SAEDQTSSSTIYQIEEELSYLNVISKKSLTTGVMFKLTSGHLTQKQVQKFLWCAQQDSGWEQEWPRNMPRRGQPSPHQQH</sequence>
<dbReference type="AlphaFoldDB" id="A0A9N9H815"/>
<keyword evidence="2" id="KW-1185">Reference proteome</keyword>
<feature type="non-terminal residue" evidence="1">
    <location>
        <position position="1"/>
    </location>
</feature>
<proteinExistence type="predicted"/>
<dbReference type="Proteomes" id="UP000789739">
    <property type="component" value="Unassembled WGS sequence"/>
</dbReference>